<dbReference type="RefSeq" id="WP_345253469.1">
    <property type="nucleotide sequence ID" value="NZ_BAABGY010000002.1"/>
</dbReference>
<organism evidence="1 2">
    <name type="scientific">Flaviaesturariibacter amylovorans</name>
    <dbReference type="NCBI Taxonomy" id="1084520"/>
    <lineage>
        <taxon>Bacteria</taxon>
        <taxon>Pseudomonadati</taxon>
        <taxon>Bacteroidota</taxon>
        <taxon>Chitinophagia</taxon>
        <taxon>Chitinophagales</taxon>
        <taxon>Chitinophagaceae</taxon>
        <taxon>Flaviaestuariibacter</taxon>
    </lineage>
</organism>
<keyword evidence="2" id="KW-1185">Reference proteome</keyword>
<accession>A0ABP8GBX0</accession>
<dbReference type="Gene3D" id="3.50.50.60">
    <property type="entry name" value="FAD/NAD(P)-binding domain"/>
    <property type="match status" value="1"/>
</dbReference>
<dbReference type="PANTHER" id="PTHR39757:SF5">
    <property type="entry name" value="OS02G0190600 PROTEIN"/>
    <property type="match status" value="1"/>
</dbReference>
<dbReference type="Proteomes" id="UP001501725">
    <property type="component" value="Unassembled WGS sequence"/>
</dbReference>
<dbReference type="Pfam" id="PF05834">
    <property type="entry name" value="Lycopene_cycl"/>
    <property type="match status" value="1"/>
</dbReference>
<proteinExistence type="predicted"/>
<name>A0ABP8GBX0_9BACT</name>
<dbReference type="EMBL" id="BAABGY010000002">
    <property type="protein sequence ID" value="GAA4321465.1"/>
    <property type="molecule type" value="Genomic_DNA"/>
</dbReference>
<gene>
    <name evidence="1" type="ORF">GCM10023184_07270</name>
</gene>
<dbReference type="InterPro" id="IPR036188">
    <property type="entry name" value="FAD/NAD-bd_sf"/>
</dbReference>
<dbReference type="PANTHER" id="PTHR39757">
    <property type="match status" value="1"/>
</dbReference>
<comment type="caution">
    <text evidence="1">The sequence shown here is derived from an EMBL/GenBank/DDBJ whole genome shotgun (WGS) entry which is preliminary data.</text>
</comment>
<reference evidence="2" key="1">
    <citation type="journal article" date="2019" name="Int. J. Syst. Evol. Microbiol.">
        <title>The Global Catalogue of Microorganisms (GCM) 10K type strain sequencing project: providing services to taxonomists for standard genome sequencing and annotation.</title>
        <authorList>
            <consortium name="The Broad Institute Genomics Platform"/>
            <consortium name="The Broad Institute Genome Sequencing Center for Infectious Disease"/>
            <person name="Wu L."/>
            <person name="Ma J."/>
        </authorList>
    </citation>
    <scope>NUCLEOTIDE SEQUENCE [LARGE SCALE GENOMIC DNA]</scope>
    <source>
        <strain evidence="2">JCM 17919</strain>
    </source>
</reference>
<evidence type="ECO:0000313" key="2">
    <source>
        <dbReference type="Proteomes" id="UP001501725"/>
    </source>
</evidence>
<evidence type="ECO:0000313" key="1">
    <source>
        <dbReference type="EMBL" id="GAA4321465.1"/>
    </source>
</evidence>
<protein>
    <submittedName>
        <fullName evidence="1">Lycopene cyclase family protein</fullName>
    </submittedName>
</protein>
<dbReference type="SUPFAM" id="SSF51905">
    <property type="entry name" value="FAD/NAD(P)-binding domain"/>
    <property type="match status" value="1"/>
</dbReference>
<sequence>MPDEYDYIIAGGGCAGLSLLQALIRAGVAEGARILVVDRDAKEANDRTWCFWEAGEGPFESIVHKEWAQLDFHSDHLSRRLDIAPYRYKLIRGIDFYRHCHAEASRMPGIQFLQESVSEVFTDRQGAGVRAGGRTYRARYVFSSLYERPEPRPGKHWLLQHFTGWVIETEAPAFDPAVATFMDFRTDQQEGTTFFYVLPLSPTRALVEYTLFTGELLSTAAYEEALGGYIRERLGIGAYTVAEREFGIIPMTNHRFPARNGNVVYIGTAGGQTKASSGYTFRNVQKHSAALAESLKKEGHPFAVDATARRFGFYDSVLLDILAHRSLEGADIFTDLFRGNRAASVFRFLDNESALHQELRLISTLPTLPFSRAALRQLRP</sequence>